<comment type="caution">
    <text evidence="1">The sequence shown here is derived from an EMBL/GenBank/DDBJ whole genome shotgun (WGS) entry which is preliminary data.</text>
</comment>
<sequence>MALSKTPKVWKLVPLNVPHEELRSYRRELNELHLDFLLGVGIGICKEIMDKNRNGEEDLRGNRMLWTVEHWMQVLGPCVGENGDFMFEKDSVKIIRAKEFTFAPLFQNARRSEVSYYAARGNASKSEKGGNNTPTVA</sequence>
<name>A0A176WDR6_MARPO</name>
<gene>
    <name evidence="1" type="ORF">AXG93_3612s1280</name>
</gene>
<keyword evidence="2" id="KW-1185">Reference proteome</keyword>
<accession>A0A176WDR6</accession>
<evidence type="ECO:0000313" key="2">
    <source>
        <dbReference type="Proteomes" id="UP000077202"/>
    </source>
</evidence>
<reference evidence="1" key="1">
    <citation type="submission" date="2016-03" db="EMBL/GenBank/DDBJ databases">
        <title>Mechanisms controlling the formation of the plant cell surface in tip-growing cells are functionally conserved among land plants.</title>
        <authorList>
            <person name="Honkanen S."/>
            <person name="Jones V.A."/>
            <person name="Morieri G."/>
            <person name="Champion C."/>
            <person name="Hetherington A.J."/>
            <person name="Kelly S."/>
            <person name="Saint-Marcoux D."/>
            <person name="Proust H."/>
            <person name="Prescott H."/>
            <person name="Dolan L."/>
        </authorList>
    </citation>
    <scope>NUCLEOTIDE SEQUENCE [LARGE SCALE GENOMIC DNA]</scope>
    <source>
        <tissue evidence="1">Whole gametophyte</tissue>
    </source>
</reference>
<evidence type="ECO:0000313" key="1">
    <source>
        <dbReference type="EMBL" id="OAE30405.1"/>
    </source>
</evidence>
<protein>
    <submittedName>
        <fullName evidence="1">Uncharacterized protein</fullName>
    </submittedName>
</protein>
<dbReference type="Proteomes" id="UP000077202">
    <property type="component" value="Unassembled WGS sequence"/>
</dbReference>
<dbReference type="AlphaFoldDB" id="A0A176WDR6"/>
<dbReference type="EMBL" id="LVLJ01001336">
    <property type="protein sequence ID" value="OAE30405.1"/>
    <property type="molecule type" value="Genomic_DNA"/>
</dbReference>
<organism evidence="1 2">
    <name type="scientific">Marchantia polymorpha subsp. ruderalis</name>
    <dbReference type="NCBI Taxonomy" id="1480154"/>
    <lineage>
        <taxon>Eukaryota</taxon>
        <taxon>Viridiplantae</taxon>
        <taxon>Streptophyta</taxon>
        <taxon>Embryophyta</taxon>
        <taxon>Marchantiophyta</taxon>
        <taxon>Marchantiopsida</taxon>
        <taxon>Marchantiidae</taxon>
        <taxon>Marchantiales</taxon>
        <taxon>Marchantiaceae</taxon>
        <taxon>Marchantia</taxon>
    </lineage>
</organism>
<proteinExistence type="predicted"/>